<sequence>MTQGGAGEGDKETFSTAALVLGISSYTVSQTPRSLGSRGNGAVILQADPMEDVSSRGEQIPRPFFIHTSWPPKLNPLHNYQGSRQWGNVERTA</sequence>
<evidence type="ECO:0000313" key="2">
    <source>
        <dbReference type="Proteomes" id="UP000297280"/>
    </source>
</evidence>
<accession>A0A4Z1KWQ7</accession>
<dbReference type="Proteomes" id="UP000297280">
    <property type="component" value="Unassembled WGS sequence"/>
</dbReference>
<evidence type="ECO:0000313" key="1">
    <source>
        <dbReference type="EMBL" id="TGO88900.1"/>
    </source>
</evidence>
<gene>
    <name evidence="1" type="ORF">BPOR_0135g00060</name>
</gene>
<comment type="caution">
    <text evidence="1">The sequence shown here is derived from an EMBL/GenBank/DDBJ whole genome shotgun (WGS) entry which is preliminary data.</text>
</comment>
<keyword evidence="2" id="KW-1185">Reference proteome</keyword>
<protein>
    <submittedName>
        <fullName evidence="1">Uncharacterized protein</fullName>
    </submittedName>
</protein>
<dbReference type="STRING" id="87229.A0A4Z1KWQ7"/>
<name>A0A4Z1KWQ7_9HELO</name>
<proteinExistence type="predicted"/>
<dbReference type="AlphaFoldDB" id="A0A4Z1KWQ7"/>
<reference evidence="1 2" key="1">
    <citation type="submission" date="2017-12" db="EMBL/GenBank/DDBJ databases">
        <title>Comparative genomics of Botrytis spp.</title>
        <authorList>
            <person name="Valero-Jimenez C.A."/>
            <person name="Tapia P."/>
            <person name="Veloso J."/>
            <person name="Silva-Moreno E."/>
            <person name="Staats M."/>
            <person name="Valdes J.H."/>
            <person name="Van Kan J.A.L."/>
        </authorList>
    </citation>
    <scope>NUCLEOTIDE SEQUENCE [LARGE SCALE GENOMIC DNA]</scope>
    <source>
        <strain evidence="1 2">MUCL3349</strain>
    </source>
</reference>
<organism evidence="1 2">
    <name type="scientific">Botrytis porri</name>
    <dbReference type="NCBI Taxonomy" id="87229"/>
    <lineage>
        <taxon>Eukaryota</taxon>
        <taxon>Fungi</taxon>
        <taxon>Dikarya</taxon>
        <taxon>Ascomycota</taxon>
        <taxon>Pezizomycotina</taxon>
        <taxon>Leotiomycetes</taxon>
        <taxon>Helotiales</taxon>
        <taxon>Sclerotiniaceae</taxon>
        <taxon>Botrytis</taxon>
    </lineage>
</organism>
<dbReference type="EMBL" id="PQXO01000135">
    <property type="protein sequence ID" value="TGO88900.1"/>
    <property type="molecule type" value="Genomic_DNA"/>
</dbReference>